<dbReference type="OrthoDB" id="9781769at2"/>
<dbReference type="GO" id="GO:0006281">
    <property type="term" value="P:DNA repair"/>
    <property type="evidence" value="ECO:0007669"/>
    <property type="project" value="TreeGrafter"/>
</dbReference>
<dbReference type="Gene3D" id="1.10.150.240">
    <property type="entry name" value="Putative phosphatase, domain 2"/>
    <property type="match status" value="1"/>
</dbReference>
<dbReference type="SUPFAM" id="SSF56784">
    <property type="entry name" value="HAD-like"/>
    <property type="match status" value="1"/>
</dbReference>
<dbReference type="RefSeq" id="WP_013865768.1">
    <property type="nucleotide sequence ID" value="NC_015635.1"/>
</dbReference>
<evidence type="ECO:0008006" key="3">
    <source>
        <dbReference type="Google" id="ProtNLM"/>
    </source>
</evidence>
<dbReference type="Pfam" id="PF12710">
    <property type="entry name" value="HAD"/>
    <property type="match status" value="1"/>
</dbReference>
<dbReference type="PANTHER" id="PTHR43434:SF1">
    <property type="entry name" value="PHOSPHOGLYCOLATE PHOSPHATASE"/>
    <property type="match status" value="1"/>
</dbReference>
<dbReference type="eggNOG" id="COG0546">
    <property type="taxonomic scope" value="Bacteria"/>
</dbReference>
<dbReference type="SFLD" id="SFLDS00003">
    <property type="entry name" value="Haloacid_Dehalogenase"/>
    <property type="match status" value="1"/>
</dbReference>
<dbReference type="KEGG" id="mph:MLP_49360"/>
<protein>
    <recommendedName>
        <fullName evidence="3">Hydrolase</fullName>
    </recommendedName>
</protein>
<keyword evidence="2" id="KW-1185">Reference proteome</keyword>
<accession>F5XG16</accession>
<dbReference type="PANTHER" id="PTHR43434">
    <property type="entry name" value="PHOSPHOGLYCOLATE PHOSPHATASE"/>
    <property type="match status" value="1"/>
</dbReference>
<dbReference type="InterPro" id="IPR023214">
    <property type="entry name" value="HAD_sf"/>
</dbReference>
<dbReference type="SFLD" id="SFLDG01129">
    <property type="entry name" value="C1.5:_HAD__Beta-PGM__Phosphata"/>
    <property type="match status" value="1"/>
</dbReference>
<name>F5XG16_MICPN</name>
<dbReference type="EMBL" id="AP012204">
    <property type="protein sequence ID" value="BAK37950.1"/>
    <property type="molecule type" value="Genomic_DNA"/>
</dbReference>
<dbReference type="InterPro" id="IPR023198">
    <property type="entry name" value="PGP-like_dom2"/>
</dbReference>
<dbReference type="STRING" id="1032480.MLP_49360"/>
<evidence type="ECO:0000313" key="1">
    <source>
        <dbReference type="EMBL" id="BAK37950.1"/>
    </source>
</evidence>
<dbReference type="Gene3D" id="3.40.50.1000">
    <property type="entry name" value="HAD superfamily/HAD-like"/>
    <property type="match status" value="1"/>
</dbReference>
<reference evidence="1 2" key="1">
    <citation type="submission" date="2011-05" db="EMBL/GenBank/DDBJ databases">
        <title>Whole genome sequence of Microlunatus phosphovorus NM-1.</title>
        <authorList>
            <person name="Hosoyama A."/>
            <person name="Sasaki K."/>
            <person name="Harada T."/>
            <person name="Igarashi R."/>
            <person name="Kawakoshi A."/>
            <person name="Sasagawa M."/>
            <person name="Fukada J."/>
            <person name="Nakamura S."/>
            <person name="Katano Y."/>
            <person name="Hanada S."/>
            <person name="Kamagata Y."/>
            <person name="Nakamura N."/>
            <person name="Yamazaki S."/>
            <person name="Fujita N."/>
        </authorList>
    </citation>
    <scope>NUCLEOTIDE SEQUENCE [LARGE SCALE GENOMIC DNA]</scope>
    <source>
        <strain evidence="2">ATCC 700054 / DSM 10555 / JCM 9379 / NBRC 101784 / NCIMB 13414 / VKM Ac-1990 / NM-1</strain>
    </source>
</reference>
<dbReference type="Proteomes" id="UP000007947">
    <property type="component" value="Chromosome"/>
</dbReference>
<dbReference type="GO" id="GO:0008967">
    <property type="term" value="F:phosphoglycolate phosphatase activity"/>
    <property type="evidence" value="ECO:0007669"/>
    <property type="project" value="TreeGrafter"/>
</dbReference>
<dbReference type="AlphaFoldDB" id="F5XG16"/>
<proteinExistence type="predicted"/>
<evidence type="ECO:0000313" key="2">
    <source>
        <dbReference type="Proteomes" id="UP000007947"/>
    </source>
</evidence>
<dbReference type="InterPro" id="IPR050155">
    <property type="entry name" value="HAD-like_hydrolase_sf"/>
</dbReference>
<dbReference type="HOGENOM" id="CLU_045011_18_0_11"/>
<gene>
    <name evidence="1" type="ordered locus">MLP_49360</name>
</gene>
<dbReference type="InterPro" id="IPR036412">
    <property type="entry name" value="HAD-like_sf"/>
</dbReference>
<organism evidence="1 2">
    <name type="scientific">Microlunatus phosphovorus (strain ATCC 700054 / DSM 10555 / JCM 9379 / NBRC 101784 / NCIMB 13414 / VKM Ac-1990 / NM-1)</name>
    <dbReference type="NCBI Taxonomy" id="1032480"/>
    <lineage>
        <taxon>Bacteria</taxon>
        <taxon>Bacillati</taxon>
        <taxon>Actinomycetota</taxon>
        <taxon>Actinomycetes</taxon>
        <taxon>Propionibacteriales</taxon>
        <taxon>Propionibacteriaceae</taxon>
        <taxon>Microlunatus</taxon>
    </lineage>
</organism>
<sequence>MPRVILWDIDHTLIENSGVSKEIYSTAFELLTGRVPRHAARTNGRTDLAIMEAMLVENGISDVEWVDTADALQRAGAVHRAALAARGAVLPGTVELITALASRPPVVQTVVTGNIRANAEVKLKALGLGDHFDLDVGGYGSDHMERYRLVQIARQRTAAKYGPQYGEPHCAIVVGDTPRDIEAAKRGGAEVLAVASGLYSADELRAAGGLLVVQDLADTSELLRLLDLT</sequence>